<proteinExistence type="predicted"/>
<dbReference type="Proteomes" id="UP000887565">
    <property type="component" value="Unplaced"/>
</dbReference>
<organism evidence="1 2">
    <name type="scientific">Romanomermis culicivorax</name>
    <name type="common">Nematode worm</name>
    <dbReference type="NCBI Taxonomy" id="13658"/>
    <lineage>
        <taxon>Eukaryota</taxon>
        <taxon>Metazoa</taxon>
        <taxon>Ecdysozoa</taxon>
        <taxon>Nematoda</taxon>
        <taxon>Enoplea</taxon>
        <taxon>Dorylaimia</taxon>
        <taxon>Mermithida</taxon>
        <taxon>Mermithoidea</taxon>
        <taxon>Mermithidae</taxon>
        <taxon>Romanomermis</taxon>
    </lineage>
</organism>
<reference evidence="2" key="1">
    <citation type="submission" date="2022-11" db="UniProtKB">
        <authorList>
            <consortium name="WormBaseParasite"/>
        </authorList>
    </citation>
    <scope>IDENTIFICATION</scope>
</reference>
<dbReference type="WBParaSite" id="nRc.2.0.1.t03362-RA">
    <property type="protein sequence ID" value="nRc.2.0.1.t03362-RA"/>
    <property type="gene ID" value="nRc.2.0.1.g03362"/>
</dbReference>
<evidence type="ECO:0000313" key="1">
    <source>
        <dbReference type="Proteomes" id="UP000887565"/>
    </source>
</evidence>
<sequence>MTKALKHRIYKIMKNKHMYFKKVSDKQDANKTLTNNNNYKNFLNFVKISLELSAMLENMVPYSAFVGNVCVTFRHWIYCYVDIAYTEDGICCLLELHHICMDEDTDELDTVEVHKETTYKCQDPIKEIALNTSAYNEFNAKVAIYQLKS</sequence>
<keyword evidence="1" id="KW-1185">Reference proteome</keyword>
<evidence type="ECO:0000313" key="2">
    <source>
        <dbReference type="WBParaSite" id="nRc.2.0.1.t03362-RA"/>
    </source>
</evidence>
<dbReference type="AlphaFoldDB" id="A0A915HPT3"/>
<accession>A0A915HPT3</accession>
<name>A0A915HPT3_ROMCU</name>
<protein>
    <submittedName>
        <fullName evidence="2">Uncharacterized protein</fullName>
    </submittedName>
</protein>